<keyword evidence="17" id="KW-0245">EGF-like domain</keyword>
<evidence type="ECO:0000256" key="13">
    <source>
        <dbReference type="ARBA" id="ARBA00023180"/>
    </source>
</evidence>
<dbReference type="Pfam" id="PF08276">
    <property type="entry name" value="PAN_2"/>
    <property type="match status" value="1"/>
</dbReference>
<dbReference type="PIRSF" id="PIRSF000641">
    <property type="entry name" value="SRK"/>
    <property type="match status" value="1"/>
</dbReference>
<organism evidence="25 26">
    <name type="scientific">Ricinus communis</name>
    <name type="common">Castor bean</name>
    <dbReference type="NCBI Taxonomy" id="3988"/>
    <lineage>
        <taxon>Eukaryota</taxon>
        <taxon>Viridiplantae</taxon>
        <taxon>Streptophyta</taxon>
        <taxon>Embryophyta</taxon>
        <taxon>Tracheophyta</taxon>
        <taxon>Spermatophyta</taxon>
        <taxon>Magnoliopsida</taxon>
        <taxon>eudicotyledons</taxon>
        <taxon>Gunneridae</taxon>
        <taxon>Pentapetalae</taxon>
        <taxon>rosids</taxon>
        <taxon>fabids</taxon>
        <taxon>Malpighiales</taxon>
        <taxon>Euphorbiaceae</taxon>
        <taxon>Acalyphoideae</taxon>
        <taxon>Acalypheae</taxon>
        <taxon>Ricinus</taxon>
    </lineage>
</organism>
<evidence type="ECO:0000313" key="26">
    <source>
        <dbReference type="Proteomes" id="UP000008311"/>
    </source>
</evidence>
<accession>B9RXY1</accession>
<dbReference type="SMART" id="SM00473">
    <property type="entry name" value="PAN_AP"/>
    <property type="match status" value="1"/>
</dbReference>
<dbReference type="InterPro" id="IPR008271">
    <property type="entry name" value="Ser/Thr_kinase_AS"/>
</dbReference>
<dbReference type="FunFam" id="2.90.10.10:FF:000029">
    <property type="entry name" value="G-type lectin S-receptor-like serine/threonine-protein kinase"/>
    <property type="match status" value="1"/>
</dbReference>
<dbReference type="Gene3D" id="1.10.510.10">
    <property type="entry name" value="Transferase(Phosphotransferase) domain 1"/>
    <property type="match status" value="1"/>
</dbReference>
<dbReference type="AlphaFoldDB" id="B9RXY1"/>
<evidence type="ECO:0000256" key="17">
    <source>
        <dbReference type="PROSITE-ProRule" id="PRU00076"/>
    </source>
</evidence>
<evidence type="ECO:0000256" key="15">
    <source>
        <dbReference type="ARBA" id="ARBA00048679"/>
    </source>
</evidence>
<dbReference type="GO" id="GO:0005886">
    <property type="term" value="C:plasma membrane"/>
    <property type="evidence" value="ECO:0000318"/>
    <property type="project" value="GO_Central"/>
</dbReference>
<dbReference type="InterPro" id="IPR000742">
    <property type="entry name" value="EGF"/>
</dbReference>
<dbReference type="InterPro" id="IPR000719">
    <property type="entry name" value="Prot_kinase_dom"/>
</dbReference>
<sequence length="830" mass="93151">MKVYSSFLFCFTILSILKSYSAADTLIPNQTLTDNGQTLVSTGGNFELGFFSPWKSNNRYVGIWFKKVPEQTVVWVANRNNPLSDSSGFLRITTTGTIHIFSNQSGLPVWSSDSSAAPNNPILQLLDSGNLVVKDGVKGTNYHWQSFDHPCDTLIPGMKLGWNLVTNQSWSMNSWKSSQDPSTGDYTYKLDPHGLPQIVLLQTGSGIRYRTGPWDGVRFGGGPPLRENSVFNPIFVFKVPFVYYSFTNIESTTISRFVVNQSGILEHLTWNQRRGQWVRIITLQSDQCDAYNQCGPNGLCNSNTSPICRCPKGFTPKVPQDWKNLDESGGCIRKTTLNCSGNVGFQKFSGLKLPDSSQYLVNKNATTPVECETACRRNCSCMAYAKTEVSGCVAWFGDLLDIREYSKGGQVLYIKVDASDIESNDRRTAMIILVSIVSGVLLFTASICFIVWKKRSNRIEGKTHTIEDQFTYGNAGIGPGNCTPDNNPTNGDEDLDQLPLYDFFLILSATDNFSYENKIGEGGFGAVYKGDLPTEQVAVKRLSKDSGQGLKEFKNEVIFISKLQHRNLVRLLGCCIHGEERMLVYEYMPKRSLDLCLFNQTRGTSLDWQKRFNIIVGIARGLLYLHRDSRLRIIHRDLKASNILLDDEMNPKISDFGLARTFGGDQNEVNTNRVIGTYGYMPPEYAIDGLFSVKSDVFSFGVLVLEIVTGKKNRGFYHPEHDLNLLGHAWRLWIEERPAELMDSVMEQPVPTPELLKSIHVGLLCVQQRPEDRPTMSQVVLMLDSQNLTLPQPKQPGFYTERFLTETDSSSTGVKCYTRNEVEVTLLQGR</sequence>
<dbReference type="PANTHER" id="PTHR27002">
    <property type="entry name" value="RECEPTOR-LIKE SERINE/THREONINE-PROTEIN KINASE SD1-8"/>
    <property type="match status" value="1"/>
</dbReference>
<feature type="binding site" evidence="18">
    <location>
        <position position="540"/>
    </location>
    <ligand>
        <name>ATP</name>
        <dbReference type="ChEBI" id="CHEBI:30616"/>
    </ligand>
</feature>
<evidence type="ECO:0000256" key="18">
    <source>
        <dbReference type="PROSITE-ProRule" id="PRU10141"/>
    </source>
</evidence>
<keyword evidence="9 16" id="KW-0067">ATP-binding</keyword>
<dbReference type="GO" id="GO:0106310">
    <property type="term" value="F:protein serine kinase activity"/>
    <property type="evidence" value="ECO:0007669"/>
    <property type="project" value="RHEA"/>
</dbReference>
<keyword evidence="6 20" id="KW-0732">Signal</keyword>
<evidence type="ECO:0000259" key="22">
    <source>
        <dbReference type="PROSITE" id="PS50026"/>
    </source>
</evidence>
<evidence type="ECO:0000256" key="19">
    <source>
        <dbReference type="SAM" id="Phobius"/>
    </source>
</evidence>
<dbReference type="GO" id="GO:0007165">
    <property type="term" value="P:signal transduction"/>
    <property type="evidence" value="ECO:0000318"/>
    <property type="project" value="GO_Central"/>
</dbReference>
<proteinExistence type="inferred from homology"/>
<dbReference type="InterPro" id="IPR024171">
    <property type="entry name" value="SRK-like_kinase"/>
</dbReference>
<dbReference type="InterPro" id="IPR011009">
    <property type="entry name" value="Kinase-like_dom_sf"/>
</dbReference>
<dbReference type="GO" id="GO:0048544">
    <property type="term" value="P:recognition of pollen"/>
    <property type="evidence" value="ECO:0007669"/>
    <property type="project" value="InterPro"/>
</dbReference>
<dbReference type="PROSITE" id="PS50026">
    <property type="entry name" value="EGF_3"/>
    <property type="match status" value="1"/>
</dbReference>
<evidence type="ECO:0000259" key="23">
    <source>
        <dbReference type="PROSITE" id="PS50927"/>
    </source>
</evidence>
<dbReference type="eggNOG" id="ENOG502QS2H">
    <property type="taxonomic scope" value="Eukaryota"/>
</dbReference>
<feature type="domain" description="Protein kinase" evidence="21">
    <location>
        <begin position="513"/>
        <end position="790"/>
    </location>
</feature>
<dbReference type="PROSITE" id="PS00107">
    <property type="entry name" value="PROTEIN_KINASE_ATP"/>
    <property type="match status" value="1"/>
</dbReference>
<dbReference type="GO" id="GO:0005524">
    <property type="term" value="F:ATP binding"/>
    <property type="evidence" value="ECO:0007669"/>
    <property type="project" value="UniProtKB-UniRule"/>
</dbReference>
<comment type="catalytic activity">
    <reaction evidence="15 16">
        <text>L-seryl-[protein] + ATP = O-phospho-L-seryl-[protein] + ADP + H(+)</text>
        <dbReference type="Rhea" id="RHEA:17989"/>
        <dbReference type="Rhea" id="RHEA-COMP:9863"/>
        <dbReference type="Rhea" id="RHEA-COMP:11604"/>
        <dbReference type="ChEBI" id="CHEBI:15378"/>
        <dbReference type="ChEBI" id="CHEBI:29999"/>
        <dbReference type="ChEBI" id="CHEBI:30616"/>
        <dbReference type="ChEBI" id="CHEBI:83421"/>
        <dbReference type="ChEBI" id="CHEBI:456216"/>
        <dbReference type="EC" id="2.7.11.1"/>
    </reaction>
</comment>
<evidence type="ECO:0000256" key="12">
    <source>
        <dbReference type="ARBA" id="ARBA00023157"/>
    </source>
</evidence>
<evidence type="ECO:0000256" key="2">
    <source>
        <dbReference type="ARBA" id="ARBA00022475"/>
    </source>
</evidence>
<feature type="chain" id="PRO_5002888800" description="Receptor-like serine/threonine-protein kinase" evidence="20">
    <location>
        <begin position="24"/>
        <end position="830"/>
    </location>
</feature>
<dbReference type="CDD" id="cd00028">
    <property type="entry name" value="B_lectin"/>
    <property type="match status" value="1"/>
</dbReference>
<dbReference type="PROSITE" id="PS50927">
    <property type="entry name" value="BULB_LECTIN"/>
    <property type="match status" value="1"/>
</dbReference>
<evidence type="ECO:0000259" key="21">
    <source>
        <dbReference type="PROSITE" id="PS50011"/>
    </source>
</evidence>
<dbReference type="InParanoid" id="B9RXY1"/>
<dbReference type="SMART" id="SM00108">
    <property type="entry name" value="B_lectin"/>
    <property type="match status" value="1"/>
</dbReference>
<comment type="caution">
    <text evidence="17">Lacks conserved residue(s) required for the propagation of feature annotation.</text>
</comment>
<evidence type="ECO:0000256" key="11">
    <source>
        <dbReference type="ARBA" id="ARBA00023136"/>
    </source>
</evidence>
<evidence type="ECO:0000256" key="4">
    <source>
        <dbReference type="ARBA" id="ARBA00022679"/>
    </source>
</evidence>
<dbReference type="GO" id="GO:0006955">
    <property type="term" value="P:immune response"/>
    <property type="evidence" value="ECO:0000318"/>
    <property type="project" value="GO_Central"/>
</dbReference>
<evidence type="ECO:0000256" key="8">
    <source>
        <dbReference type="ARBA" id="ARBA00022777"/>
    </source>
</evidence>
<dbReference type="Pfam" id="PF11883">
    <property type="entry name" value="DUF3403"/>
    <property type="match status" value="1"/>
</dbReference>
<keyword evidence="7 16" id="KW-0547">Nucleotide-binding</keyword>
<feature type="transmembrane region" description="Helical" evidence="19">
    <location>
        <begin position="429"/>
        <end position="452"/>
    </location>
</feature>
<dbReference type="EC" id="2.7.11.1" evidence="16"/>
<dbReference type="PROSITE" id="PS50948">
    <property type="entry name" value="PAN"/>
    <property type="match status" value="1"/>
</dbReference>
<evidence type="ECO:0000256" key="9">
    <source>
        <dbReference type="ARBA" id="ARBA00022840"/>
    </source>
</evidence>
<feature type="signal peptide" evidence="20">
    <location>
        <begin position="1"/>
        <end position="23"/>
    </location>
</feature>
<dbReference type="FunFam" id="1.10.510.10:FF:000060">
    <property type="entry name" value="G-type lectin S-receptor-like serine/threonine-protein kinase"/>
    <property type="match status" value="1"/>
</dbReference>
<keyword evidence="11 19" id="KW-0472">Membrane</keyword>
<keyword evidence="12" id="KW-1015">Disulfide bond</keyword>
<keyword evidence="4 16" id="KW-0808">Transferase</keyword>
<evidence type="ECO:0000313" key="25">
    <source>
        <dbReference type="EMBL" id="EEF43987.1"/>
    </source>
</evidence>
<evidence type="ECO:0000256" key="10">
    <source>
        <dbReference type="ARBA" id="ARBA00022989"/>
    </source>
</evidence>
<gene>
    <name evidence="25" type="ORF">RCOM_0907010</name>
</gene>
<dbReference type="Gene3D" id="2.90.10.10">
    <property type="entry name" value="Bulb-type lectin domain"/>
    <property type="match status" value="1"/>
</dbReference>
<dbReference type="GO" id="GO:0004674">
    <property type="term" value="F:protein serine/threonine kinase activity"/>
    <property type="evidence" value="ECO:0000318"/>
    <property type="project" value="GO_Central"/>
</dbReference>
<evidence type="ECO:0000256" key="16">
    <source>
        <dbReference type="PIRNR" id="PIRNR000641"/>
    </source>
</evidence>
<evidence type="ECO:0000259" key="24">
    <source>
        <dbReference type="PROSITE" id="PS50948"/>
    </source>
</evidence>
<protein>
    <recommendedName>
        <fullName evidence="16">Receptor-like serine/threonine-protein kinase</fullName>
        <ecNumber evidence="16">2.7.11.1</ecNumber>
    </recommendedName>
</protein>
<dbReference type="InterPro" id="IPR036426">
    <property type="entry name" value="Bulb-type_lectin_dom_sf"/>
</dbReference>
<dbReference type="InterPro" id="IPR000858">
    <property type="entry name" value="S_locus_glycoprot_dom"/>
</dbReference>
<dbReference type="InterPro" id="IPR001480">
    <property type="entry name" value="Bulb-type_lectin_dom"/>
</dbReference>
<feature type="domain" description="Bulb-type lectin" evidence="23">
    <location>
        <begin position="23"/>
        <end position="146"/>
    </location>
</feature>
<evidence type="ECO:0000256" key="20">
    <source>
        <dbReference type="SAM" id="SignalP"/>
    </source>
</evidence>
<evidence type="ECO:0000256" key="1">
    <source>
        <dbReference type="ARBA" id="ARBA00004251"/>
    </source>
</evidence>
<dbReference type="Gene3D" id="3.30.200.20">
    <property type="entry name" value="Phosphorylase Kinase, domain 1"/>
    <property type="match status" value="1"/>
</dbReference>
<reference evidence="26" key="1">
    <citation type="journal article" date="2010" name="Nat. Biotechnol.">
        <title>Draft genome sequence of the oilseed species Ricinus communis.</title>
        <authorList>
            <person name="Chan A.P."/>
            <person name="Crabtree J."/>
            <person name="Zhao Q."/>
            <person name="Lorenzi H."/>
            <person name="Orvis J."/>
            <person name="Puiu D."/>
            <person name="Melake-Berhan A."/>
            <person name="Jones K.M."/>
            <person name="Redman J."/>
            <person name="Chen G."/>
            <person name="Cahoon E.B."/>
            <person name="Gedil M."/>
            <person name="Stanke M."/>
            <person name="Haas B.J."/>
            <person name="Wortman J.R."/>
            <person name="Fraser-Liggett C.M."/>
            <person name="Ravel J."/>
            <person name="Rabinowicz P.D."/>
        </authorList>
    </citation>
    <scope>NUCLEOTIDE SEQUENCE [LARGE SCALE GENOMIC DNA]</scope>
    <source>
        <strain evidence="26">cv. Hale</strain>
    </source>
</reference>
<comment type="similarity">
    <text evidence="16">Belongs to the protein kinase superfamily. Ser/Thr protein kinase family.</text>
</comment>
<evidence type="ECO:0000256" key="3">
    <source>
        <dbReference type="ARBA" id="ARBA00022527"/>
    </source>
</evidence>
<dbReference type="PANTHER" id="PTHR27002:SF864">
    <property type="entry name" value="RECEPTOR-LIKE SERINE_THREONINE-PROTEIN KINASE"/>
    <property type="match status" value="1"/>
</dbReference>
<dbReference type="FunFam" id="3.30.200.20:FF:000195">
    <property type="entry name" value="G-type lectin S-receptor-like serine/threonine-protein kinase"/>
    <property type="match status" value="1"/>
</dbReference>
<name>B9RXY1_RICCO</name>
<dbReference type="Pfam" id="PF07714">
    <property type="entry name" value="PK_Tyr_Ser-Thr"/>
    <property type="match status" value="1"/>
</dbReference>
<comment type="catalytic activity">
    <reaction evidence="14 16">
        <text>L-threonyl-[protein] + ATP = O-phospho-L-threonyl-[protein] + ADP + H(+)</text>
        <dbReference type="Rhea" id="RHEA:46608"/>
        <dbReference type="Rhea" id="RHEA-COMP:11060"/>
        <dbReference type="Rhea" id="RHEA-COMP:11605"/>
        <dbReference type="ChEBI" id="CHEBI:15378"/>
        <dbReference type="ChEBI" id="CHEBI:30013"/>
        <dbReference type="ChEBI" id="CHEBI:30616"/>
        <dbReference type="ChEBI" id="CHEBI:61977"/>
        <dbReference type="ChEBI" id="CHEBI:456216"/>
        <dbReference type="EC" id="2.7.11.1"/>
    </reaction>
</comment>
<evidence type="ECO:0000256" key="14">
    <source>
        <dbReference type="ARBA" id="ARBA00047899"/>
    </source>
</evidence>
<dbReference type="Pfam" id="PF00954">
    <property type="entry name" value="S_locus_glycop"/>
    <property type="match status" value="1"/>
</dbReference>
<keyword evidence="8 16" id="KW-0418">Kinase</keyword>
<dbReference type="InterPro" id="IPR017441">
    <property type="entry name" value="Protein_kinase_ATP_BS"/>
</dbReference>
<keyword evidence="5 19" id="KW-0812">Transmembrane</keyword>
<dbReference type="CDD" id="cd01098">
    <property type="entry name" value="PAN_AP_plant"/>
    <property type="match status" value="1"/>
</dbReference>
<evidence type="ECO:0000256" key="6">
    <source>
        <dbReference type="ARBA" id="ARBA00022729"/>
    </source>
</evidence>
<dbReference type="InterPro" id="IPR003609">
    <property type="entry name" value="Pan_app"/>
</dbReference>
<dbReference type="CDD" id="cd14066">
    <property type="entry name" value="STKc_IRAK"/>
    <property type="match status" value="1"/>
</dbReference>
<dbReference type="SUPFAM" id="SSF56112">
    <property type="entry name" value="Protein kinase-like (PK-like)"/>
    <property type="match status" value="1"/>
</dbReference>
<feature type="domain" description="Apple" evidence="24">
    <location>
        <begin position="339"/>
        <end position="418"/>
    </location>
</feature>
<dbReference type="PROSITE" id="PS00108">
    <property type="entry name" value="PROTEIN_KINASE_ST"/>
    <property type="match status" value="1"/>
</dbReference>
<comment type="subcellular location">
    <subcellularLocation>
        <location evidence="1">Cell membrane</location>
        <topology evidence="1">Single-pass type I membrane protein</topology>
    </subcellularLocation>
</comment>
<evidence type="ECO:0000256" key="5">
    <source>
        <dbReference type="ARBA" id="ARBA00022692"/>
    </source>
</evidence>
<dbReference type="Proteomes" id="UP000008311">
    <property type="component" value="Unassembled WGS sequence"/>
</dbReference>
<feature type="domain" description="EGF-like" evidence="22">
    <location>
        <begin position="284"/>
        <end position="320"/>
    </location>
</feature>
<evidence type="ECO:0000256" key="7">
    <source>
        <dbReference type="ARBA" id="ARBA00022741"/>
    </source>
</evidence>
<keyword evidence="26" id="KW-1185">Reference proteome</keyword>
<dbReference type="CDD" id="cd00053">
    <property type="entry name" value="EGF"/>
    <property type="match status" value="1"/>
</dbReference>
<dbReference type="Pfam" id="PF01453">
    <property type="entry name" value="B_lectin"/>
    <property type="match status" value="1"/>
</dbReference>
<dbReference type="PROSITE" id="PS50011">
    <property type="entry name" value="PROTEIN_KINASE_DOM"/>
    <property type="match status" value="1"/>
</dbReference>
<dbReference type="SUPFAM" id="SSF51110">
    <property type="entry name" value="alpha-D-mannose-specific plant lectins"/>
    <property type="match status" value="1"/>
</dbReference>
<keyword evidence="2" id="KW-1003">Cell membrane</keyword>
<keyword evidence="13" id="KW-0325">Glycoprotein</keyword>
<dbReference type="InterPro" id="IPR001245">
    <property type="entry name" value="Ser-Thr/Tyr_kinase_cat_dom"/>
</dbReference>
<dbReference type="EMBL" id="EQ973828">
    <property type="protein sequence ID" value="EEF43987.1"/>
    <property type="molecule type" value="Genomic_DNA"/>
</dbReference>
<keyword evidence="3 16" id="KW-0723">Serine/threonine-protein kinase</keyword>
<dbReference type="SMART" id="SM00220">
    <property type="entry name" value="S_TKc"/>
    <property type="match status" value="1"/>
</dbReference>
<dbReference type="InterPro" id="IPR021820">
    <property type="entry name" value="S-locus_recpt_kinase_C"/>
</dbReference>
<keyword evidence="10 19" id="KW-1133">Transmembrane helix</keyword>